<reference evidence="1" key="1">
    <citation type="journal article" date="2023" name="Nat. Commun.">
        <title>Diploid and tetraploid genomes of Acorus and the evolution of monocots.</title>
        <authorList>
            <person name="Ma L."/>
            <person name="Liu K.W."/>
            <person name="Li Z."/>
            <person name="Hsiao Y.Y."/>
            <person name="Qi Y."/>
            <person name="Fu T."/>
            <person name="Tang G.D."/>
            <person name="Zhang D."/>
            <person name="Sun W.H."/>
            <person name="Liu D.K."/>
            <person name="Li Y."/>
            <person name="Chen G.Z."/>
            <person name="Liu X.D."/>
            <person name="Liao X.Y."/>
            <person name="Jiang Y.T."/>
            <person name="Yu X."/>
            <person name="Hao Y."/>
            <person name="Huang J."/>
            <person name="Zhao X.W."/>
            <person name="Ke S."/>
            <person name="Chen Y.Y."/>
            <person name="Wu W.L."/>
            <person name="Hsu J.L."/>
            <person name="Lin Y.F."/>
            <person name="Huang M.D."/>
            <person name="Li C.Y."/>
            <person name="Huang L."/>
            <person name="Wang Z.W."/>
            <person name="Zhao X."/>
            <person name="Zhong W.Y."/>
            <person name="Peng D.H."/>
            <person name="Ahmad S."/>
            <person name="Lan S."/>
            <person name="Zhang J.S."/>
            <person name="Tsai W.C."/>
            <person name="Van de Peer Y."/>
            <person name="Liu Z.J."/>
        </authorList>
    </citation>
    <scope>NUCLEOTIDE SEQUENCE</scope>
    <source>
        <strain evidence="1">CP</strain>
    </source>
</reference>
<comment type="caution">
    <text evidence="1">The sequence shown here is derived from an EMBL/GenBank/DDBJ whole genome shotgun (WGS) entry which is preliminary data.</text>
</comment>
<keyword evidence="2" id="KW-1185">Reference proteome</keyword>
<dbReference type="AlphaFoldDB" id="A0AAV9DG90"/>
<organism evidence="1 2">
    <name type="scientific">Acorus calamus</name>
    <name type="common">Sweet flag</name>
    <dbReference type="NCBI Taxonomy" id="4465"/>
    <lineage>
        <taxon>Eukaryota</taxon>
        <taxon>Viridiplantae</taxon>
        <taxon>Streptophyta</taxon>
        <taxon>Embryophyta</taxon>
        <taxon>Tracheophyta</taxon>
        <taxon>Spermatophyta</taxon>
        <taxon>Magnoliopsida</taxon>
        <taxon>Liliopsida</taxon>
        <taxon>Acoraceae</taxon>
        <taxon>Acorus</taxon>
    </lineage>
</organism>
<evidence type="ECO:0000313" key="1">
    <source>
        <dbReference type="EMBL" id="KAK1300080.1"/>
    </source>
</evidence>
<evidence type="ECO:0000313" key="2">
    <source>
        <dbReference type="Proteomes" id="UP001180020"/>
    </source>
</evidence>
<protein>
    <recommendedName>
        <fullName evidence="3">Ycf15</fullName>
    </recommendedName>
</protein>
<dbReference type="EMBL" id="JAUJYO010000013">
    <property type="protein sequence ID" value="KAK1300080.1"/>
    <property type="molecule type" value="Genomic_DNA"/>
</dbReference>
<accession>A0AAV9DG90</accession>
<sequence length="61" mass="7175">MKMIHKQFDVDIIVHLYLSGFGSGSHVVRFRCSRILLKKRVHLPYFYVASELAIERLILQT</sequence>
<evidence type="ECO:0008006" key="3">
    <source>
        <dbReference type="Google" id="ProtNLM"/>
    </source>
</evidence>
<dbReference type="Proteomes" id="UP001180020">
    <property type="component" value="Unassembled WGS sequence"/>
</dbReference>
<proteinExistence type="predicted"/>
<name>A0AAV9DG90_ACOCL</name>
<gene>
    <name evidence="1" type="ORF">QJS10_CPB13g00987</name>
</gene>
<reference evidence="1" key="2">
    <citation type="submission" date="2023-06" db="EMBL/GenBank/DDBJ databases">
        <authorList>
            <person name="Ma L."/>
            <person name="Liu K.-W."/>
            <person name="Li Z."/>
            <person name="Hsiao Y.-Y."/>
            <person name="Qi Y."/>
            <person name="Fu T."/>
            <person name="Tang G."/>
            <person name="Zhang D."/>
            <person name="Sun W.-H."/>
            <person name="Liu D.-K."/>
            <person name="Li Y."/>
            <person name="Chen G.-Z."/>
            <person name="Liu X.-D."/>
            <person name="Liao X.-Y."/>
            <person name="Jiang Y.-T."/>
            <person name="Yu X."/>
            <person name="Hao Y."/>
            <person name="Huang J."/>
            <person name="Zhao X.-W."/>
            <person name="Ke S."/>
            <person name="Chen Y.-Y."/>
            <person name="Wu W.-L."/>
            <person name="Hsu J.-L."/>
            <person name="Lin Y.-F."/>
            <person name="Huang M.-D."/>
            <person name="Li C.-Y."/>
            <person name="Huang L."/>
            <person name="Wang Z.-W."/>
            <person name="Zhao X."/>
            <person name="Zhong W.-Y."/>
            <person name="Peng D.-H."/>
            <person name="Ahmad S."/>
            <person name="Lan S."/>
            <person name="Zhang J.-S."/>
            <person name="Tsai W.-C."/>
            <person name="Van De Peer Y."/>
            <person name="Liu Z.-J."/>
        </authorList>
    </citation>
    <scope>NUCLEOTIDE SEQUENCE</scope>
    <source>
        <strain evidence="1">CP</strain>
        <tissue evidence="1">Leaves</tissue>
    </source>
</reference>